<feature type="compositionally biased region" description="Low complexity" evidence="1">
    <location>
        <begin position="132"/>
        <end position="143"/>
    </location>
</feature>
<keyword evidence="4" id="KW-1185">Reference proteome</keyword>
<reference evidence="3 4" key="1">
    <citation type="journal article" date="2018" name="Mol. Biol. Evol.">
        <title>Broad Genomic Sampling Reveals a Smut Pathogenic Ancestry of the Fungal Clade Ustilaginomycotina.</title>
        <authorList>
            <person name="Kijpornyongpan T."/>
            <person name="Mondo S.J."/>
            <person name="Barry K."/>
            <person name="Sandor L."/>
            <person name="Lee J."/>
            <person name="Lipzen A."/>
            <person name="Pangilinan J."/>
            <person name="LaButti K."/>
            <person name="Hainaut M."/>
            <person name="Henrissat B."/>
            <person name="Grigoriev I.V."/>
            <person name="Spatafora J.W."/>
            <person name="Aime M.C."/>
        </authorList>
    </citation>
    <scope>NUCLEOTIDE SEQUENCE [LARGE SCALE GENOMIC DNA]</scope>
    <source>
        <strain evidence="3 4">MCA 4718</strain>
    </source>
</reference>
<feature type="compositionally biased region" description="Low complexity" evidence="1">
    <location>
        <begin position="74"/>
        <end position="92"/>
    </location>
</feature>
<proteinExistence type="predicted"/>
<keyword evidence="2" id="KW-0732">Signal</keyword>
<gene>
    <name evidence="3" type="ORF">BCV69DRAFT_297948</name>
</gene>
<feature type="region of interest" description="Disordered" evidence="1">
    <location>
        <begin position="156"/>
        <end position="176"/>
    </location>
</feature>
<organism evidence="3 4">
    <name type="scientific">Pseudomicrostroma glucosiphilum</name>
    <dbReference type="NCBI Taxonomy" id="1684307"/>
    <lineage>
        <taxon>Eukaryota</taxon>
        <taxon>Fungi</taxon>
        <taxon>Dikarya</taxon>
        <taxon>Basidiomycota</taxon>
        <taxon>Ustilaginomycotina</taxon>
        <taxon>Exobasidiomycetes</taxon>
        <taxon>Microstromatales</taxon>
        <taxon>Microstromatales incertae sedis</taxon>
        <taxon>Pseudomicrostroma</taxon>
    </lineage>
</organism>
<feature type="signal peptide" evidence="2">
    <location>
        <begin position="1"/>
        <end position="25"/>
    </location>
</feature>
<evidence type="ECO:0000313" key="4">
    <source>
        <dbReference type="Proteomes" id="UP000245942"/>
    </source>
</evidence>
<dbReference type="GeneID" id="37015904"/>
<accession>A0A316UBA5</accession>
<dbReference type="AlphaFoldDB" id="A0A316UBA5"/>
<dbReference type="RefSeq" id="XP_025348891.1">
    <property type="nucleotide sequence ID" value="XM_025494170.1"/>
</dbReference>
<dbReference type="EMBL" id="KZ819324">
    <property type="protein sequence ID" value="PWN21731.1"/>
    <property type="molecule type" value="Genomic_DNA"/>
</dbReference>
<evidence type="ECO:0000256" key="1">
    <source>
        <dbReference type="SAM" id="MobiDB-lite"/>
    </source>
</evidence>
<evidence type="ECO:0000256" key="2">
    <source>
        <dbReference type="SAM" id="SignalP"/>
    </source>
</evidence>
<evidence type="ECO:0000313" key="3">
    <source>
        <dbReference type="EMBL" id="PWN21731.1"/>
    </source>
</evidence>
<protein>
    <submittedName>
        <fullName evidence="3">Uncharacterized protein</fullName>
    </submittedName>
</protein>
<name>A0A316UBA5_9BASI</name>
<feature type="region of interest" description="Disordered" evidence="1">
    <location>
        <begin position="74"/>
        <end position="144"/>
    </location>
</feature>
<sequence>MRLRCFTALAVLGTILVQSITLAAADIPALKRSQLILGDVQSAGLEFAKRAGPRGSNSKSVKSGMRVWRSLLPGAQSSSGASSSTPATSVHDSPPHSSPVQHWRSLFHNGPPRTKSQPPSPGHSKGKPPPGKSKSLPASPGSPAWSYHSLSSLGSFRASPDSVKSQPSSPKADEKLSPTWTLTKCKKNTWTGWFKKEKHVCSEPFVKNGALRPPHHWRHMDIRKHKTLFYGKDAKEHAKGIRPSVLRSGPVRQLRERLYNAKQKMFRTYS</sequence>
<dbReference type="Proteomes" id="UP000245942">
    <property type="component" value="Unassembled WGS sequence"/>
</dbReference>
<feature type="chain" id="PRO_5016397178" evidence="2">
    <location>
        <begin position="26"/>
        <end position="270"/>
    </location>
</feature>